<keyword evidence="2" id="KW-1185">Reference proteome</keyword>
<evidence type="ECO:0000313" key="1">
    <source>
        <dbReference type="EMBL" id="MFC5497232.1"/>
    </source>
</evidence>
<sequence length="50" mass="5359">MKKFDALSHSLLALAVAAIPVAALVLDQLDQSMRRPSLAGVMLHSLKLAF</sequence>
<dbReference type="RefSeq" id="WP_376849251.1">
    <property type="nucleotide sequence ID" value="NZ_JBHSMF010000005.1"/>
</dbReference>
<proteinExistence type="predicted"/>
<reference evidence="2" key="1">
    <citation type="journal article" date="2019" name="Int. J. Syst. Evol. Microbiol.">
        <title>The Global Catalogue of Microorganisms (GCM) 10K type strain sequencing project: providing services to taxonomists for standard genome sequencing and annotation.</title>
        <authorList>
            <consortium name="The Broad Institute Genomics Platform"/>
            <consortium name="The Broad Institute Genome Sequencing Center for Infectious Disease"/>
            <person name="Wu L."/>
            <person name="Ma J."/>
        </authorList>
    </citation>
    <scope>NUCLEOTIDE SEQUENCE [LARGE SCALE GENOMIC DNA]</scope>
    <source>
        <strain evidence="2">CCUG 57401</strain>
    </source>
</reference>
<protein>
    <submittedName>
        <fullName evidence="1">Uncharacterized protein</fullName>
    </submittedName>
</protein>
<gene>
    <name evidence="1" type="ORF">ACFPOE_06780</name>
</gene>
<dbReference type="Proteomes" id="UP001596037">
    <property type="component" value="Unassembled WGS sequence"/>
</dbReference>
<comment type="caution">
    <text evidence="1">The sequence shown here is derived from an EMBL/GenBank/DDBJ whole genome shotgun (WGS) entry which is preliminary data.</text>
</comment>
<evidence type="ECO:0000313" key="2">
    <source>
        <dbReference type="Proteomes" id="UP001596037"/>
    </source>
</evidence>
<dbReference type="EMBL" id="JBHSMF010000005">
    <property type="protein sequence ID" value="MFC5497232.1"/>
    <property type="molecule type" value="Genomic_DNA"/>
</dbReference>
<accession>A0ABW0NB67</accession>
<name>A0ABW0NB67_9BURK</name>
<organism evidence="1 2">
    <name type="scientific">Caenimonas terrae</name>
    <dbReference type="NCBI Taxonomy" id="696074"/>
    <lineage>
        <taxon>Bacteria</taxon>
        <taxon>Pseudomonadati</taxon>
        <taxon>Pseudomonadota</taxon>
        <taxon>Betaproteobacteria</taxon>
        <taxon>Burkholderiales</taxon>
        <taxon>Comamonadaceae</taxon>
        <taxon>Caenimonas</taxon>
    </lineage>
</organism>